<dbReference type="RefSeq" id="WP_189825326.1">
    <property type="nucleotide sequence ID" value="NZ_BMVC01000010.1"/>
</dbReference>
<accession>A0A918X1N6</accession>
<name>A0A918X1N6_9ACTN</name>
<organism evidence="2 3">
    <name type="scientific">Streptomyces finlayi</name>
    <dbReference type="NCBI Taxonomy" id="67296"/>
    <lineage>
        <taxon>Bacteria</taxon>
        <taxon>Bacillati</taxon>
        <taxon>Actinomycetota</taxon>
        <taxon>Actinomycetes</taxon>
        <taxon>Kitasatosporales</taxon>
        <taxon>Streptomycetaceae</taxon>
        <taxon>Streptomyces</taxon>
    </lineage>
</organism>
<reference evidence="2" key="1">
    <citation type="journal article" date="2014" name="Int. J. Syst. Evol. Microbiol.">
        <title>Complete genome sequence of Corynebacterium casei LMG S-19264T (=DSM 44701T), isolated from a smear-ripened cheese.</title>
        <authorList>
            <consortium name="US DOE Joint Genome Institute (JGI-PGF)"/>
            <person name="Walter F."/>
            <person name="Albersmeier A."/>
            <person name="Kalinowski J."/>
            <person name="Ruckert C."/>
        </authorList>
    </citation>
    <scope>NUCLEOTIDE SEQUENCE</scope>
    <source>
        <strain evidence="2">JCM 4637</strain>
    </source>
</reference>
<evidence type="ECO:0000313" key="3">
    <source>
        <dbReference type="Proteomes" id="UP000638353"/>
    </source>
</evidence>
<sequence length="131" mass="13678">MTEYVTADEVAALVGIPTPAEGTPDGVWMRAAVAGINALAVRTIPRLRDQGPPAGTSEGPERRRDEGPVQVPADIKAALLMQAQRLFARRSSPTGVVGYGDAGGGAVYVSRWDPDVERLLGIGSWAPAQTG</sequence>
<feature type="region of interest" description="Disordered" evidence="1">
    <location>
        <begin position="45"/>
        <end position="70"/>
    </location>
</feature>
<gene>
    <name evidence="2" type="ORF">GCM10010334_51120</name>
</gene>
<protein>
    <submittedName>
        <fullName evidence="2">Uncharacterized protein</fullName>
    </submittedName>
</protein>
<dbReference type="AlphaFoldDB" id="A0A918X1N6"/>
<evidence type="ECO:0000313" key="2">
    <source>
        <dbReference type="EMBL" id="GHD03404.1"/>
    </source>
</evidence>
<dbReference type="EMBL" id="BMVC01000010">
    <property type="protein sequence ID" value="GHD03404.1"/>
    <property type="molecule type" value="Genomic_DNA"/>
</dbReference>
<comment type="caution">
    <text evidence="2">The sequence shown here is derived from an EMBL/GenBank/DDBJ whole genome shotgun (WGS) entry which is preliminary data.</text>
</comment>
<proteinExistence type="predicted"/>
<reference evidence="2" key="2">
    <citation type="submission" date="2020-09" db="EMBL/GenBank/DDBJ databases">
        <authorList>
            <person name="Sun Q."/>
            <person name="Ohkuma M."/>
        </authorList>
    </citation>
    <scope>NUCLEOTIDE SEQUENCE</scope>
    <source>
        <strain evidence="2">JCM 4637</strain>
    </source>
</reference>
<evidence type="ECO:0000256" key="1">
    <source>
        <dbReference type="SAM" id="MobiDB-lite"/>
    </source>
</evidence>
<dbReference type="Proteomes" id="UP000638353">
    <property type="component" value="Unassembled WGS sequence"/>
</dbReference>